<dbReference type="Proteomes" id="UP000637383">
    <property type="component" value="Unassembled WGS sequence"/>
</dbReference>
<gene>
    <name evidence="2" type="ORF">H6H03_02620</name>
</gene>
<name>A0ABR8K237_9NOSO</name>
<reference evidence="2 3" key="1">
    <citation type="journal article" date="2020" name="ISME J.">
        <title>Comparative genomics reveals insights into cyanobacterial evolution and habitat adaptation.</title>
        <authorList>
            <person name="Chen M.Y."/>
            <person name="Teng W.K."/>
            <person name="Zhao L."/>
            <person name="Hu C.X."/>
            <person name="Zhou Y.K."/>
            <person name="Han B.P."/>
            <person name="Song L.R."/>
            <person name="Shu W.S."/>
        </authorList>
    </citation>
    <scope>NUCLEOTIDE SEQUENCE [LARGE SCALE GENOMIC DNA]</scope>
    <source>
        <strain evidence="2 3">FACHB-159</strain>
    </source>
</reference>
<keyword evidence="3" id="KW-1185">Reference proteome</keyword>
<accession>A0ABR8K237</accession>
<evidence type="ECO:0000256" key="1">
    <source>
        <dbReference type="SAM" id="SignalP"/>
    </source>
</evidence>
<organism evidence="2 3">
    <name type="scientific">Nostoc paludosum FACHB-159</name>
    <dbReference type="NCBI Taxonomy" id="2692908"/>
    <lineage>
        <taxon>Bacteria</taxon>
        <taxon>Bacillati</taxon>
        <taxon>Cyanobacteriota</taxon>
        <taxon>Cyanophyceae</taxon>
        <taxon>Nostocales</taxon>
        <taxon>Nostocaceae</taxon>
        <taxon>Nostoc</taxon>
    </lineage>
</organism>
<proteinExistence type="predicted"/>
<dbReference type="EMBL" id="JACJTU010000002">
    <property type="protein sequence ID" value="MBD2732809.1"/>
    <property type="molecule type" value="Genomic_DNA"/>
</dbReference>
<feature type="signal peptide" evidence="1">
    <location>
        <begin position="1"/>
        <end position="25"/>
    </location>
</feature>
<evidence type="ECO:0008006" key="4">
    <source>
        <dbReference type="Google" id="ProtNLM"/>
    </source>
</evidence>
<comment type="caution">
    <text evidence="2">The sequence shown here is derived from an EMBL/GenBank/DDBJ whole genome shotgun (WGS) entry which is preliminary data.</text>
</comment>
<protein>
    <recommendedName>
        <fullName evidence="4">DUF3104 domain-containing protein</fullName>
    </recommendedName>
</protein>
<sequence>MKFLQITVVLLVFLFNLAVASPTWAKTAPSLTSNPDYFEVGQKVIWLYKARGDSADIQRIPAEVVKLGSKEVQIKVHKNKNEFVNRWVNPNKLENFHE</sequence>
<evidence type="ECO:0000313" key="3">
    <source>
        <dbReference type="Proteomes" id="UP000637383"/>
    </source>
</evidence>
<feature type="chain" id="PRO_5045872686" description="DUF3104 domain-containing protein" evidence="1">
    <location>
        <begin position="26"/>
        <end position="98"/>
    </location>
</feature>
<evidence type="ECO:0000313" key="2">
    <source>
        <dbReference type="EMBL" id="MBD2732809.1"/>
    </source>
</evidence>
<keyword evidence="1" id="KW-0732">Signal</keyword>